<dbReference type="NCBIfam" id="TIGR00083">
    <property type="entry name" value="ribF"/>
    <property type="match status" value="1"/>
</dbReference>
<dbReference type="GO" id="GO:0009398">
    <property type="term" value="P:FMN biosynthetic process"/>
    <property type="evidence" value="ECO:0007669"/>
    <property type="project" value="UniProtKB-UniPathway"/>
</dbReference>
<comment type="catalytic activity">
    <reaction evidence="17">
        <text>FMN + ATP + H(+) = FAD + diphosphate</text>
        <dbReference type="Rhea" id="RHEA:17237"/>
        <dbReference type="ChEBI" id="CHEBI:15378"/>
        <dbReference type="ChEBI" id="CHEBI:30616"/>
        <dbReference type="ChEBI" id="CHEBI:33019"/>
        <dbReference type="ChEBI" id="CHEBI:57692"/>
        <dbReference type="ChEBI" id="CHEBI:58210"/>
        <dbReference type="EC" id="2.7.7.2"/>
    </reaction>
</comment>
<evidence type="ECO:0000256" key="3">
    <source>
        <dbReference type="ARBA" id="ARBA00010214"/>
    </source>
</evidence>
<dbReference type="EC" id="2.7.1.26" evidence="4"/>
<keyword evidence="11" id="KW-0547">Nucleotide-binding</keyword>
<evidence type="ECO:0000256" key="8">
    <source>
        <dbReference type="ARBA" id="ARBA00022643"/>
    </source>
</evidence>
<sequence length="299" mass="33833">MEVKRKFFPREKLTHIILTIGFYDGIHKGHQKILTQLVKDAKRKGGKSCVISFVSHPSEHFSGQPLLLLTTWEEKKKILTGLGIDLLLILPFTSNFARLSPYSFVKQLSNNLEIEEVVVGEDFVFGKDRQGDVGWLKEAENEFGYKLKLIPLLQVEKKKLSSSLIRQWLKEGKIEKVSQWLGRHPTILGKVVRGKRRGRALGYPTANLEPHPHKLLPASGVYAGKLSLKGNCYKAIINVGSKPTFGDSSFGIEVHIIEFKGNIYGETIKIELVDKIRGIEKFASFSRLAERIKKDRKEA</sequence>
<keyword evidence="9 19" id="KW-0808">Transferase</keyword>
<organism evidence="19 20">
    <name type="scientific">Aerophobetes bacterium</name>
    <dbReference type="NCBI Taxonomy" id="2030807"/>
    <lineage>
        <taxon>Bacteria</taxon>
        <taxon>Candidatus Aerophobota</taxon>
    </lineage>
</organism>
<keyword evidence="15" id="KW-0511">Multifunctional enzyme</keyword>
<dbReference type="SUPFAM" id="SSF52374">
    <property type="entry name" value="Nucleotidylyl transferase"/>
    <property type="match status" value="1"/>
</dbReference>
<dbReference type="GO" id="GO:0005524">
    <property type="term" value="F:ATP binding"/>
    <property type="evidence" value="ECO:0007669"/>
    <property type="project" value="UniProtKB-KW"/>
</dbReference>
<dbReference type="Gene3D" id="3.40.50.620">
    <property type="entry name" value="HUPs"/>
    <property type="match status" value="1"/>
</dbReference>
<accession>A0A523YQ50</accession>
<evidence type="ECO:0000256" key="14">
    <source>
        <dbReference type="ARBA" id="ARBA00022840"/>
    </source>
</evidence>
<dbReference type="GO" id="GO:0003919">
    <property type="term" value="F:FMN adenylyltransferase activity"/>
    <property type="evidence" value="ECO:0007669"/>
    <property type="project" value="UniProtKB-EC"/>
</dbReference>
<dbReference type="GO" id="GO:0009231">
    <property type="term" value="P:riboflavin biosynthetic process"/>
    <property type="evidence" value="ECO:0007669"/>
    <property type="project" value="InterPro"/>
</dbReference>
<keyword evidence="7" id="KW-0285">Flavoprotein</keyword>
<dbReference type="InterPro" id="IPR002606">
    <property type="entry name" value="Riboflavin_kinase_bac"/>
</dbReference>
<dbReference type="InterPro" id="IPR023468">
    <property type="entry name" value="Riboflavin_kinase"/>
</dbReference>
<keyword evidence="12 19" id="KW-0418">Kinase</keyword>
<dbReference type="Proteomes" id="UP000316925">
    <property type="component" value="Unassembled WGS sequence"/>
</dbReference>
<keyword evidence="14" id="KW-0067">ATP-binding</keyword>
<dbReference type="NCBIfam" id="NF004162">
    <property type="entry name" value="PRK05627.1-5"/>
    <property type="match status" value="1"/>
</dbReference>
<dbReference type="UniPathway" id="UPA00277">
    <property type="reaction ID" value="UER00407"/>
</dbReference>
<evidence type="ECO:0000256" key="4">
    <source>
        <dbReference type="ARBA" id="ARBA00012105"/>
    </source>
</evidence>
<dbReference type="CDD" id="cd02064">
    <property type="entry name" value="FAD_synthetase_N"/>
    <property type="match status" value="1"/>
</dbReference>
<dbReference type="PANTHER" id="PTHR22749">
    <property type="entry name" value="RIBOFLAVIN KINASE/FMN ADENYLYLTRANSFERASE"/>
    <property type="match status" value="1"/>
</dbReference>
<dbReference type="Pfam" id="PF01687">
    <property type="entry name" value="Flavokinase"/>
    <property type="match status" value="1"/>
</dbReference>
<dbReference type="PIRSF" id="PIRSF004491">
    <property type="entry name" value="FAD_Synth"/>
    <property type="match status" value="1"/>
</dbReference>
<keyword evidence="10 19" id="KW-0548">Nucleotidyltransferase</keyword>
<dbReference type="InterPro" id="IPR014729">
    <property type="entry name" value="Rossmann-like_a/b/a_fold"/>
</dbReference>
<dbReference type="FunFam" id="2.40.30.30:FF:000003">
    <property type="entry name" value="Riboflavin biosynthesis protein"/>
    <property type="match status" value="1"/>
</dbReference>
<dbReference type="EMBL" id="SOIJ01000089">
    <property type="protein sequence ID" value="TET93614.1"/>
    <property type="molecule type" value="Genomic_DNA"/>
</dbReference>
<evidence type="ECO:0000256" key="11">
    <source>
        <dbReference type="ARBA" id="ARBA00022741"/>
    </source>
</evidence>
<evidence type="ECO:0000256" key="10">
    <source>
        <dbReference type="ARBA" id="ARBA00022695"/>
    </source>
</evidence>
<evidence type="ECO:0000256" key="1">
    <source>
        <dbReference type="ARBA" id="ARBA00004726"/>
    </source>
</evidence>
<comment type="catalytic activity">
    <reaction evidence="16">
        <text>riboflavin + ATP = FMN + ADP + H(+)</text>
        <dbReference type="Rhea" id="RHEA:14357"/>
        <dbReference type="ChEBI" id="CHEBI:15378"/>
        <dbReference type="ChEBI" id="CHEBI:30616"/>
        <dbReference type="ChEBI" id="CHEBI:57986"/>
        <dbReference type="ChEBI" id="CHEBI:58210"/>
        <dbReference type="ChEBI" id="CHEBI:456216"/>
        <dbReference type="EC" id="2.7.1.26"/>
    </reaction>
</comment>
<evidence type="ECO:0000256" key="15">
    <source>
        <dbReference type="ARBA" id="ARBA00023268"/>
    </source>
</evidence>
<dbReference type="PANTHER" id="PTHR22749:SF6">
    <property type="entry name" value="RIBOFLAVIN KINASE"/>
    <property type="match status" value="1"/>
</dbReference>
<dbReference type="InterPro" id="IPR015864">
    <property type="entry name" value="FAD_synthase"/>
</dbReference>
<dbReference type="FunFam" id="3.40.50.620:FF:000021">
    <property type="entry name" value="Riboflavin biosynthesis protein"/>
    <property type="match status" value="1"/>
</dbReference>
<dbReference type="SUPFAM" id="SSF82114">
    <property type="entry name" value="Riboflavin kinase-like"/>
    <property type="match status" value="1"/>
</dbReference>
<gene>
    <name evidence="19" type="ORF">E3J33_01535</name>
</gene>
<dbReference type="InterPro" id="IPR023465">
    <property type="entry name" value="Riboflavin_kinase_dom_sf"/>
</dbReference>
<protein>
    <recommendedName>
        <fullName evidence="6">Bifunctional riboflavin kinase/FMN adenylyltransferase</fullName>
        <ecNumber evidence="4">2.7.1.26</ecNumber>
        <ecNumber evidence="5">2.7.7.2</ecNumber>
    </recommendedName>
</protein>
<evidence type="ECO:0000256" key="9">
    <source>
        <dbReference type="ARBA" id="ARBA00022679"/>
    </source>
</evidence>
<evidence type="ECO:0000256" key="5">
    <source>
        <dbReference type="ARBA" id="ARBA00012393"/>
    </source>
</evidence>
<dbReference type="AlphaFoldDB" id="A0A523YQ50"/>
<evidence type="ECO:0000256" key="17">
    <source>
        <dbReference type="ARBA" id="ARBA00049494"/>
    </source>
</evidence>
<evidence type="ECO:0000313" key="20">
    <source>
        <dbReference type="Proteomes" id="UP000316925"/>
    </source>
</evidence>
<dbReference type="SMART" id="SM00904">
    <property type="entry name" value="Flavokinase"/>
    <property type="match status" value="1"/>
</dbReference>
<dbReference type="NCBIfam" id="NF004160">
    <property type="entry name" value="PRK05627.1-3"/>
    <property type="match status" value="1"/>
</dbReference>
<dbReference type="Pfam" id="PF06574">
    <property type="entry name" value="FAD_syn"/>
    <property type="match status" value="1"/>
</dbReference>
<comment type="similarity">
    <text evidence="3">Belongs to the RibF family.</text>
</comment>
<evidence type="ECO:0000313" key="19">
    <source>
        <dbReference type="EMBL" id="TET93614.1"/>
    </source>
</evidence>
<evidence type="ECO:0000256" key="6">
    <source>
        <dbReference type="ARBA" id="ARBA00018483"/>
    </source>
</evidence>
<feature type="domain" description="Riboflavin kinase" evidence="18">
    <location>
        <begin position="180"/>
        <end position="298"/>
    </location>
</feature>
<evidence type="ECO:0000256" key="7">
    <source>
        <dbReference type="ARBA" id="ARBA00022630"/>
    </source>
</evidence>
<name>A0A523YQ50_UNCAE</name>
<comment type="caution">
    <text evidence="19">The sequence shown here is derived from an EMBL/GenBank/DDBJ whole genome shotgun (WGS) entry which is preliminary data.</text>
</comment>
<dbReference type="GO" id="GO:0008531">
    <property type="term" value="F:riboflavin kinase activity"/>
    <property type="evidence" value="ECO:0007669"/>
    <property type="project" value="UniProtKB-EC"/>
</dbReference>
<keyword evidence="13" id="KW-0274">FAD</keyword>
<evidence type="ECO:0000256" key="13">
    <source>
        <dbReference type="ARBA" id="ARBA00022827"/>
    </source>
</evidence>
<dbReference type="EC" id="2.7.7.2" evidence="5"/>
<evidence type="ECO:0000256" key="12">
    <source>
        <dbReference type="ARBA" id="ARBA00022777"/>
    </source>
</evidence>
<dbReference type="Gene3D" id="2.40.30.30">
    <property type="entry name" value="Riboflavin kinase-like"/>
    <property type="match status" value="1"/>
</dbReference>
<evidence type="ECO:0000256" key="16">
    <source>
        <dbReference type="ARBA" id="ARBA00047880"/>
    </source>
</evidence>
<comment type="pathway">
    <text evidence="1">Cofactor biosynthesis; FAD biosynthesis; FAD from FMN: step 1/1.</text>
</comment>
<evidence type="ECO:0000259" key="18">
    <source>
        <dbReference type="SMART" id="SM00904"/>
    </source>
</evidence>
<reference evidence="19 20" key="1">
    <citation type="submission" date="2019-03" db="EMBL/GenBank/DDBJ databases">
        <title>Metabolic potential of uncultured bacteria and archaea associated with petroleum seepage in deep-sea sediments.</title>
        <authorList>
            <person name="Dong X."/>
            <person name="Hubert C."/>
        </authorList>
    </citation>
    <scope>NUCLEOTIDE SEQUENCE [LARGE SCALE GENOMIC DNA]</scope>
    <source>
        <strain evidence="19">E29_bin28</strain>
    </source>
</reference>
<dbReference type="GO" id="GO:0006747">
    <property type="term" value="P:FAD biosynthetic process"/>
    <property type="evidence" value="ECO:0007669"/>
    <property type="project" value="UniProtKB-UniPathway"/>
</dbReference>
<dbReference type="InterPro" id="IPR015865">
    <property type="entry name" value="Riboflavin_kinase_bac/euk"/>
</dbReference>
<evidence type="ECO:0000256" key="2">
    <source>
        <dbReference type="ARBA" id="ARBA00005201"/>
    </source>
</evidence>
<comment type="pathway">
    <text evidence="2">Cofactor biosynthesis; FMN biosynthesis; FMN from riboflavin (ATP route): step 1/1.</text>
</comment>
<feature type="non-terminal residue" evidence="19">
    <location>
        <position position="299"/>
    </location>
</feature>
<proteinExistence type="inferred from homology"/>
<keyword evidence="8" id="KW-0288">FMN</keyword>
<dbReference type="UniPathway" id="UPA00276">
    <property type="reaction ID" value="UER00406"/>
</dbReference>